<accession>L1JTS3</accession>
<dbReference type="PaxDb" id="55529-EKX51605"/>
<dbReference type="PANTHER" id="PTHR43811">
    <property type="entry name" value="FKBP-TYPE PEPTIDYL-PROLYL CIS-TRANS ISOMERASE FKPA"/>
    <property type="match status" value="1"/>
</dbReference>
<dbReference type="EC" id="5.2.1.8" evidence="2 5"/>
<dbReference type="PANTHER" id="PTHR43811:SF19">
    <property type="entry name" value="39 KDA FK506-BINDING NUCLEAR PROTEIN"/>
    <property type="match status" value="1"/>
</dbReference>
<reference evidence="9" key="2">
    <citation type="submission" date="2012-11" db="EMBL/GenBank/DDBJ databases">
        <authorList>
            <person name="Kuo A."/>
            <person name="Curtis B.A."/>
            <person name="Tanifuji G."/>
            <person name="Burki F."/>
            <person name="Gruber A."/>
            <person name="Irimia M."/>
            <person name="Maruyama S."/>
            <person name="Arias M.C."/>
            <person name="Ball S.G."/>
            <person name="Gile G.H."/>
            <person name="Hirakawa Y."/>
            <person name="Hopkins J.F."/>
            <person name="Rensing S.A."/>
            <person name="Schmutz J."/>
            <person name="Symeonidi A."/>
            <person name="Elias M."/>
            <person name="Eveleigh R.J."/>
            <person name="Herman E.K."/>
            <person name="Klute M.J."/>
            <person name="Nakayama T."/>
            <person name="Obornik M."/>
            <person name="Reyes-Prieto A."/>
            <person name="Armbrust E.V."/>
            <person name="Aves S.J."/>
            <person name="Beiko R.G."/>
            <person name="Coutinho P."/>
            <person name="Dacks J.B."/>
            <person name="Durnford D.G."/>
            <person name="Fast N.M."/>
            <person name="Green B.R."/>
            <person name="Grisdale C."/>
            <person name="Hempe F."/>
            <person name="Henrissat B."/>
            <person name="Hoppner M.P."/>
            <person name="Ishida K.-I."/>
            <person name="Kim E."/>
            <person name="Koreny L."/>
            <person name="Kroth P.G."/>
            <person name="Liu Y."/>
            <person name="Malik S.-B."/>
            <person name="Maier U.G."/>
            <person name="McRose D."/>
            <person name="Mock T."/>
            <person name="Neilson J.A."/>
            <person name="Onodera N.T."/>
            <person name="Poole A.M."/>
            <person name="Pritham E.J."/>
            <person name="Richards T.A."/>
            <person name="Rocap G."/>
            <person name="Roy S.W."/>
            <person name="Sarai C."/>
            <person name="Schaack S."/>
            <person name="Shirato S."/>
            <person name="Slamovits C.H."/>
            <person name="Spencer D.F."/>
            <person name="Suzuki S."/>
            <person name="Worden A.Z."/>
            <person name="Zauner S."/>
            <person name="Barry K."/>
            <person name="Bell C."/>
            <person name="Bharti A.K."/>
            <person name="Crow J.A."/>
            <person name="Grimwood J."/>
            <person name="Kramer R."/>
            <person name="Lindquist E."/>
            <person name="Lucas S."/>
            <person name="Salamov A."/>
            <person name="McFadden G.I."/>
            <person name="Lane C.E."/>
            <person name="Keeling P.J."/>
            <person name="Gray M.W."/>
            <person name="Grigoriev I.V."/>
            <person name="Archibald J.M."/>
        </authorList>
    </citation>
    <scope>NUCLEOTIDE SEQUENCE</scope>
    <source>
        <strain evidence="9">CCMP2712</strain>
    </source>
</reference>
<dbReference type="HOGENOM" id="CLU_859060_0_0_1"/>
<proteinExistence type="predicted"/>
<organism evidence="7">
    <name type="scientific">Guillardia theta (strain CCMP2712)</name>
    <name type="common">Cryptophyte</name>
    <dbReference type="NCBI Taxonomy" id="905079"/>
    <lineage>
        <taxon>Eukaryota</taxon>
        <taxon>Cryptophyceae</taxon>
        <taxon>Pyrenomonadales</taxon>
        <taxon>Geminigeraceae</taxon>
        <taxon>Guillardia</taxon>
    </lineage>
</organism>
<evidence type="ECO:0000256" key="4">
    <source>
        <dbReference type="ARBA" id="ARBA00023235"/>
    </source>
</evidence>
<dbReference type="RefSeq" id="XP_005838585.1">
    <property type="nucleotide sequence ID" value="XM_005838528.1"/>
</dbReference>
<dbReference type="PROSITE" id="PS50059">
    <property type="entry name" value="FKBP_PPIASE"/>
    <property type="match status" value="1"/>
</dbReference>
<reference evidence="8" key="3">
    <citation type="submission" date="2015-06" db="UniProtKB">
        <authorList>
            <consortium name="EnsemblProtists"/>
        </authorList>
    </citation>
    <scope>IDENTIFICATION</scope>
</reference>
<evidence type="ECO:0000313" key="7">
    <source>
        <dbReference type="EMBL" id="EKX51605.1"/>
    </source>
</evidence>
<evidence type="ECO:0000256" key="5">
    <source>
        <dbReference type="PROSITE-ProRule" id="PRU00277"/>
    </source>
</evidence>
<evidence type="ECO:0000256" key="2">
    <source>
        <dbReference type="ARBA" id="ARBA00013194"/>
    </source>
</evidence>
<dbReference type="EnsemblProtists" id="EKX51605">
    <property type="protein sequence ID" value="EKX51605"/>
    <property type="gene ID" value="GUITHDRAFT_161569"/>
</dbReference>
<dbReference type="eggNOG" id="KOG0552">
    <property type="taxonomic scope" value="Eukaryota"/>
</dbReference>
<reference evidence="7 9" key="1">
    <citation type="journal article" date="2012" name="Nature">
        <title>Algal genomes reveal evolutionary mosaicism and the fate of nucleomorphs.</title>
        <authorList>
            <consortium name="DOE Joint Genome Institute"/>
            <person name="Curtis B.A."/>
            <person name="Tanifuji G."/>
            <person name="Burki F."/>
            <person name="Gruber A."/>
            <person name="Irimia M."/>
            <person name="Maruyama S."/>
            <person name="Arias M.C."/>
            <person name="Ball S.G."/>
            <person name="Gile G.H."/>
            <person name="Hirakawa Y."/>
            <person name="Hopkins J.F."/>
            <person name="Kuo A."/>
            <person name="Rensing S.A."/>
            <person name="Schmutz J."/>
            <person name="Symeonidi A."/>
            <person name="Elias M."/>
            <person name="Eveleigh R.J."/>
            <person name="Herman E.K."/>
            <person name="Klute M.J."/>
            <person name="Nakayama T."/>
            <person name="Obornik M."/>
            <person name="Reyes-Prieto A."/>
            <person name="Armbrust E.V."/>
            <person name="Aves S.J."/>
            <person name="Beiko R.G."/>
            <person name="Coutinho P."/>
            <person name="Dacks J.B."/>
            <person name="Durnford D.G."/>
            <person name="Fast N.M."/>
            <person name="Green B.R."/>
            <person name="Grisdale C.J."/>
            <person name="Hempel F."/>
            <person name="Henrissat B."/>
            <person name="Hoppner M.P."/>
            <person name="Ishida K."/>
            <person name="Kim E."/>
            <person name="Koreny L."/>
            <person name="Kroth P.G."/>
            <person name="Liu Y."/>
            <person name="Malik S.B."/>
            <person name="Maier U.G."/>
            <person name="McRose D."/>
            <person name="Mock T."/>
            <person name="Neilson J.A."/>
            <person name="Onodera N.T."/>
            <person name="Poole A.M."/>
            <person name="Pritham E.J."/>
            <person name="Richards T.A."/>
            <person name="Rocap G."/>
            <person name="Roy S.W."/>
            <person name="Sarai C."/>
            <person name="Schaack S."/>
            <person name="Shirato S."/>
            <person name="Slamovits C.H."/>
            <person name="Spencer D.F."/>
            <person name="Suzuki S."/>
            <person name="Worden A.Z."/>
            <person name="Zauner S."/>
            <person name="Barry K."/>
            <person name="Bell C."/>
            <person name="Bharti A.K."/>
            <person name="Crow J.A."/>
            <person name="Grimwood J."/>
            <person name="Kramer R."/>
            <person name="Lindquist E."/>
            <person name="Lucas S."/>
            <person name="Salamov A."/>
            <person name="McFadden G.I."/>
            <person name="Lane C.E."/>
            <person name="Keeling P.J."/>
            <person name="Gray M.W."/>
            <person name="Grigoriev I.V."/>
            <person name="Archibald J.M."/>
        </authorList>
    </citation>
    <scope>NUCLEOTIDE SEQUENCE</scope>
    <source>
        <strain evidence="7 9">CCMP2712</strain>
    </source>
</reference>
<feature type="domain" description="PPIase FKBP-type" evidence="6">
    <location>
        <begin position="226"/>
        <end position="309"/>
    </location>
</feature>
<dbReference type="SUPFAM" id="SSF54534">
    <property type="entry name" value="FKBP-like"/>
    <property type="match status" value="1"/>
</dbReference>
<sequence>MADRVARVKKTPPKSVRRKLSAMATLLAQEEVYNALSREGDKFGKSKAPQHKSGFTSWMQTLSSQREESQIEQNVRSRMLNKNGGYGREILKQVPAAYDTELPALATQAAHEATERAYHKLRAKLVEAGEWNKGYLPPGNDLLHNPFDFDGKFVNDKQKLGVACKQACSQHEACRGYTYHPAKGVCYLKTCSSSSFSSSSSSSSSSYALTQVKDVKVGSGEQLKPGDTATIGYVGKLQDGSVFDQGKYVFMFREGQVIKGDDIGLQGMRVGGERKLTIPPSLAYGDQGYPGSIPPKATLHFDVKLLHISKRPITAGYKSSNSPN</sequence>
<dbReference type="InterPro" id="IPR001179">
    <property type="entry name" value="PPIase_FKBP_dom"/>
</dbReference>
<evidence type="ECO:0000256" key="1">
    <source>
        <dbReference type="ARBA" id="ARBA00000971"/>
    </source>
</evidence>
<dbReference type="InterPro" id="IPR003609">
    <property type="entry name" value="Pan_app"/>
</dbReference>
<dbReference type="Pfam" id="PF00254">
    <property type="entry name" value="FKBP_C"/>
    <property type="match status" value="1"/>
</dbReference>
<dbReference type="InterPro" id="IPR046357">
    <property type="entry name" value="PPIase_dom_sf"/>
</dbReference>
<evidence type="ECO:0000313" key="8">
    <source>
        <dbReference type="EnsemblProtists" id="EKX51605"/>
    </source>
</evidence>
<dbReference type="STRING" id="905079.L1JTS3"/>
<dbReference type="EMBL" id="JH992975">
    <property type="protein sequence ID" value="EKX51605.1"/>
    <property type="molecule type" value="Genomic_DNA"/>
</dbReference>
<name>L1JTS3_GUITC</name>
<dbReference type="Gene3D" id="3.10.50.40">
    <property type="match status" value="1"/>
</dbReference>
<gene>
    <name evidence="7" type="ORF">GUITHDRAFT_161569</name>
</gene>
<evidence type="ECO:0000256" key="3">
    <source>
        <dbReference type="ARBA" id="ARBA00023110"/>
    </source>
</evidence>
<dbReference type="OrthoDB" id="1902587at2759"/>
<keyword evidence="4 5" id="KW-0413">Isomerase</keyword>
<dbReference type="GeneID" id="17308289"/>
<dbReference type="KEGG" id="gtt:GUITHDRAFT_161569"/>
<evidence type="ECO:0000259" key="6">
    <source>
        <dbReference type="PROSITE" id="PS50059"/>
    </source>
</evidence>
<comment type="catalytic activity">
    <reaction evidence="1 5">
        <text>[protein]-peptidylproline (omega=180) = [protein]-peptidylproline (omega=0)</text>
        <dbReference type="Rhea" id="RHEA:16237"/>
        <dbReference type="Rhea" id="RHEA-COMP:10747"/>
        <dbReference type="Rhea" id="RHEA-COMP:10748"/>
        <dbReference type="ChEBI" id="CHEBI:83833"/>
        <dbReference type="ChEBI" id="CHEBI:83834"/>
        <dbReference type="EC" id="5.2.1.8"/>
    </reaction>
</comment>
<dbReference type="AlphaFoldDB" id="L1JTS3"/>
<keyword evidence="9" id="KW-1185">Reference proteome</keyword>
<keyword evidence="3 5" id="KW-0697">Rotamase</keyword>
<protein>
    <recommendedName>
        <fullName evidence="2 5">peptidylprolyl isomerase</fullName>
        <ecNumber evidence="2 5">5.2.1.8</ecNumber>
    </recommendedName>
</protein>
<evidence type="ECO:0000313" key="9">
    <source>
        <dbReference type="Proteomes" id="UP000011087"/>
    </source>
</evidence>
<dbReference type="Pfam" id="PF00024">
    <property type="entry name" value="PAN_1"/>
    <property type="match status" value="1"/>
</dbReference>
<dbReference type="Proteomes" id="UP000011087">
    <property type="component" value="Unassembled WGS sequence"/>
</dbReference>
<dbReference type="Gene3D" id="3.50.4.10">
    <property type="entry name" value="Hepatocyte Growth Factor"/>
    <property type="match status" value="1"/>
</dbReference>
<dbReference type="GO" id="GO:0003755">
    <property type="term" value="F:peptidyl-prolyl cis-trans isomerase activity"/>
    <property type="evidence" value="ECO:0007669"/>
    <property type="project" value="UniProtKB-KW"/>
</dbReference>